<reference evidence="2 5" key="1">
    <citation type="journal article" date="2015" name="ISME J.">
        <title>Elemental sulfur and acetate can support life of a novel strictly anaerobic haloarchaeon.</title>
        <authorList>
            <person name="Sorokin D.Y."/>
            <person name="Kublanov I.V."/>
            <person name="Gavrilov S.N."/>
            <person name="Rojo D."/>
            <person name="Roman P."/>
            <person name="Golyshin P.N."/>
            <person name="Slepak V.Z."/>
            <person name="Smedile F."/>
            <person name="Ferrer M."/>
            <person name="Messina E."/>
            <person name="La Cono V."/>
            <person name="Yakimov M.M."/>
        </authorList>
    </citation>
    <scope>NUCLEOTIDE SEQUENCE [LARGE SCALE GENOMIC DNA]</scope>
    <source>
        <strain evidence="2 5">HSR2</strain>
    </source>
</reference>
<dbReference type="EMBL" id="CP008874">
    <property type="protein sequence ID" value="AKH97423.1"/>
    <property type="molecule type" value="Genomic_DNA"/>
</dbReference>
<dbReference type="RefSeq" id="WP_235272195.1">
    <property type="nucleotide sequence ID" value="NZ_CP008874.1"/>
</dbReference>
<dbReference type="EMBL" id="CP011564">
    <property type="protein sequence ID" value="ALG81819.1"/>
    <property type="molecule type" value="Genomic_DNA"/>
</dbReference>
<evidence type="ECO:0000259" key="1">
    <source>
        <dbReference type="Pfam" id="PF00884"/>
    </source>
</evidence>
<dbReference type="GeneID" id="71765854"/>
<dbReference type="InterPro" id="IPR051849">
    <property type="entry name" value="GAG-degrading_sulfatase"/>
</dbReference>
<dbReference type="GO" id="GO:0047753">
    <property type="term" value="F:choline-sulfatase activity"/>
    <property type="evidence" value="ECO:0007669"/>
    <property type="project" value="UniProtKB-EC"/>
</dbReference>
<evidence type="ECO:0000313" key="3">
    <source>
        <dbReference type="EMBL" id="ALG81819.1"/>
    </source>
</evidence>
<dbReference type="InterPro" id="IPR017850">
    <property type="entry name" value="Alkaline_phosphatase_core_sf"/>
</dbReference>
<dbReference type="PANTHER" id="PTHR46615">
    <property type="entry name" value="ARYLSULFATASE K"/>
    <property type="match status" value="1"/>
</dbReference>
<dbReference type="InterPro" id="IPR000917">
    <property type="entry name" value="Sulfatase_N"/>
</dbReference>
<keyword evidence="2" id="KW-0378">Hydrolase</keyword>
<dbReference type="Gene3D" id="3.40.720.10">
    <property type="entry name" value="Alkaline Phosphatase, subunit A"/>
    <property type="match status" value="1"/>
</dbReference>
<dbReference type="Proteomes" id="UP000069906">
    <property type="component" value="Chromosome"/>
</dbReference>
<dbReference type="KEGG" id="hsu:HLASF_0933"/>
<name>A0A0F7PDK9_9EURY</name>
<proteinExistence type="predicted"/>
<dbReference type="EC" id="3.1.6.6" evidence="2"/>
<evidence type="ECO:0000313" key="5">
    <source>
        <dbReference type="Proteomes" id="UP000069906"/>
    </source>
</evidence>
<gene>
    <name evidence="3" type="ORF">HLASA_0922</name>
    <name evidence="2" type="ORF">HLASF_0933</name>
</gene>
<organism evidence="2 5">
    <name type="scientific">Halanaeroarchaeum sulfurireducens</name>
    <dbReference type="NCBI Taxonomy" id="1604004"/>
    <lineage>
        <taxon>Archaea</taxon>
        <taxon>Methanobacteriati</taxon>
        <taxon>Methanobacteriota</taxon>
        <taxon>Stenosarchaea group</taxon>
        <taxon>Halobacteria</taxon>
        <taxon>Halobacteriales</taxon>
        <taxon>Halobacteriaceae</taxon>
        <taxon>Halanaeroarchaeum</taxon>
    </lineage>
</organism>
<reference evidence="4" key="2">
    <citation type="submission" date="2015-05" db="EMBL/GenBank/DDBJ databases">
        <title>Complete genome sequence of Halanaeroarchaeum sulfurireducens type strain M27-SA2, a sulfate-reducer haloarchaeon from marine anoxic lake Medee.</title>
        <authorList>
            <person name="Messina E."/>
            <person name="Kublanov I.V."/>
            <person name="Toshchakov S."/>
            <person name="Arcadi E."/>
            <person name="La Spada G."/>
            <person name="La Cono V."/>
            <person name="Yakimov M.M."/>
        </authorList>
    </citation>
    <scope>NUCLEOTIDE SEQUENCE [LARGE SCALE GENOMIC DNA]</scope>
    <source>
        <strain evidence="4">M27-SA2</strain>
    </source>
</reference>
<dbReference type="STRING" id="1604004.HLASA_0922"/>
<keyword evidence="5" id="KW-1185">Reference proteome</keyword>
<reference evidence="3 4" key="3">
    <citation type="journal article" date="2016" name="Stand. Genomic Sci.">
        <title>Complete genome sequence of 'Halanaeroarchaeum sulfurireducens' M27-SA2, a sulfur-reducing and acetate-oxidizing haloarchaeon from the deep-sea hypersaline anoxic lake Medee.</title>
        <authorList>
            <person name="Messina E."/>
            <person name="Sorokin D.Y."/>
            <person name="Kublanov I.V."/>
            <person name="Toshchakov S."/>
            <person name="Lopatina A."/>
            <person name="Arcadi E."/>
            <person name="Smedile F."/>
            <person name="La Spada G."/>
            <person name="La Cono V."/>
            <person name="Yakimov M.M."/>
        </authorList>
    </citation>
    <scope>NUCLEOTIDE SEQUENCE [LARGE SCALE GENOMIC DNA]</scope>
    <source>
        <strain evidence="3 4">M27-SA2</strain>
    </source>
</reference>
<evidence type="ECO:0000313" key="4">
    <source>
        <dbReference type="Proteomes" id="UP000060390"/>
    </source>
</evidence>
<dbReference type="Proteomes" id="UP000060390">
    <property type="component" value="Chromosome"/>
</dbReference>
<feature type="domain" description="Sulfatase N-terminal" evidence="1">
    <location>
        <begin position="26"/>
        <end position="119"/>
    </location>
</feature>
<protein>
    <submittedName>
        <fullName evidence="2">Sulfatase</fullName>
        <ecNumber evidence="2">3.1.6.6</ecNumber>
    </submittedName>
</protein>
<dbReference type="GO" id="GO:0004065">
    <property type="term" value="F:arylsulfatase activity"/>
    <property type="evidence" value="ECO:0007669"/>
    <property type="project" value="TreeGrafter"/>
</dbReference>
<sequence length="258" mass="29702">MEVPQDAWGYIANKDELTDGELEILRSLYRAEIAYLEERIEEIVDLLKARGEWEDTLFIVRSDHGENIGDHGLMDHQYPLYDTLLHIPLFVHGGPFEDDQIDDLVQLVDFPATILDVLDSDAPEAREQFQGIAFHPVANETRDDAIAEYMAPQPSMEALEKRVGDFPESVYEDDRSPRAIRTDRWKLIRGSDGSIELYDTENDPGETTDLSEEREDIRQELGTKLDDWLTSFECADQTGYVVMREETKDRLEDLGYLQ</sequence>
<accession>A0A0F7PDK9</accession>
<dbReference type="GO" id="GO:0015024">
    <property type="term" value="F:glucuronate-2-sulfatase activity"/>
    <property type="evidence" value="ECO:0007669"/>
    <property type="project" value="TreeGrafter"/>
</dbReference>
<dbReference type="SUPFAM" id="SSF53649">
    <property type="entry name" value="Alkaline phosphatase-like"/>
    <property type="match status" value="1"/>
</dbReference>
<dbReference type="AlphaFoldDB" id="A0A0F7PDK9"/>
<dbReference type="HOGENOM" id="CLU_1076069_0_0_2"/>
<dbReference type="KEGG" id="hsf:HLASA_0922"/>
<evidence type="ECO:0000313" key="2">
    <source>
        <dbReference type="EMBL" id="AKH97423.1"/>
    </source>
</evidence>
<dbReference type="PANTHER" id="PTHR46615:SF1">
    <property type="entry name" value="ARYLSULFATASE K"/>
    <property type="match status" value="1"/>
</dbReference>
<dbReference type="Pfam" id="PF00884">
    <property type="entry name" value="Sulfatase"/>
    <property type="match status" value="1"/>
</dbReference>